<keyword evidence="15" id="KW-1185">Reference proteome</keyword>
<evidence type="ECO:0000256" key="10">
    <source>
        <dbReference type="ARBA" id="ARBA00049244"/>
    </source>
</evidence>
<feature type="region of interest" description="Disordered" evidence="12">
    <location>
        <begin position="389"/>
        <end position="480"/>
    </location>
</feature>
<feature type="compositionally biased region" description="Pro residues" evidence="12">
    <location>
        <begin position="578"/>
        <end position="595"/>
    </location>
</feature>
<keyword evidence="2 11" id="KW-0808">Transferase</keyword>
<reference evidence="14 15" key="1">
    <citation type="journal article" date="2019" name="Int. J. Syst. Evol. Microbiol.">
        <title>The Global Catalogue of Microorganisms (GCM) 10K type strain sequencing project: providing services to taxonomists for standard genome sequencing and annotation.</title>
        <authorList>
            <consortium name="The Broad Institute Genomics Platform"/>
            <consortium name="The Broad Institute Genome Sequencing Center for Infectious Disease"/>
            <person name="Wu L."/>
            <person name="Ma J."/>
        </authorList>
    </citation>
    <scope>NUCLEOTIDE SEQUENCE [LARGE SCALE GENOMIC DNA]</scope>
    <source>
        <strain evidence="14 15">JCM 14718</strain>
    </source>
</reference>
<evidence type="ECO:0000256" key="1">
    <source>
        <dbReference type="ARBA" id="ARBA00006360"/>
    </source>
</evidence>
<evidence type="ECO:0000256" key="4">
    <source>
        <dbReference type="ARBA" id="ARBA00022705"/>
    </source>
</evidence>
<dbReference type="Gene3D" id="3.40.50.300">
    <property type="entry name" value="P-loop containing nucleotide triphosphate hydrolases"/>
    <property type="match status" value="1"/>
</dbReference>
<evidence type="ECO:0000313" key="14">
    <source>
        <dbReference type="EMBL" id="GAA1680467.1"/>
    </source>
</evidence>
<dbReference type="PANTHER" id="PTHR11669:SF0">
    <property type="entry name" value="PROTEIN STICHEL-LIKE 2"/>
    <property type="match status" value="1"/>
</dbReference>
<dbReference type="InterPro" id="IPR045085">
    <property type="entry name" value="HLD_clamp_pol_III_gamma_tau"/>
</dbReference>
<comment type="subunit">
    <text evidence="11">DNA polymerase III contains a core (composed of alpha, epsilon and theta chains) that associates with a tau subunit. This core dimerizes to form the POLIII' complex. PolIII' associates with the gamma complex (composed of gamma, delta, delta', psi and chi chains) and with the beta chain to form the complete DNA polymerase III complex.</text>
</comment>
<evidence type="ECO:0000256" key="7">
    <source>
        <dbReference type="ARBA" id="ARBA00022833"/>
    </source>
</evidence>
<dbReference type="EMBL" id="BAAANY010000009">
    <property type="protein sequence ID" value="GAA1680467.1"/>
    <property type="molecule type" value="Genomic_DNA"/>
</dbReference>
<keyword evidence="3 11" id="KW-0548">Nucleotidyltransferase</keyword>
<comment type="function">
    <text evidence="11">DNA polymerase III is a complex, multichain enzyme responsible for most of the replicative synthesis in bacteria. This DNA polymerase also exhibits 3' to 5' exonuclease activity.</text>
</comment>
<sequence>MANLALYRKYRPRTFAEVVGQEHVTGPLIQALKNGKLNHAYLFSGPRGCGKTSSARILARSMNCEKGPTPTPCGECDSCVALAPNGSGSLDVIEIDAASHNGVEDARDLRERAFFAPVSSRFKVYVIDEAHMVTTAAFNALLKLVEEPPEFVKFVFATTEPEKVLPTIRSRTHHYPFRLIPPAQLRDLLDEICTNENVKIEPTVLPLVVRAGGGSARDSLSVLDQLLAGAGEDGVTYERAIALLGVTDATLLDDVCDALAAADGAAVFHAVNKVVEGGHDPRRFATDLLERLRDLVVLERVPDAGASGLIDVPADQLERMTGQALRLGPGSLSRMADIVHEGLIQMRGTTSPRLVLELLCARMLLPAAEESHSALMQRLERMERRLEIGGMTSPAPPQPAPVQQAPAQQPAPVRPAPSVQPAAPAPQAPAPAAPTPTPPAPAPVQQAPAQPVAPAPKPADPVPAASPPAAQSRTEVAPGAMDTTAVRQIWPQVLDKVKGIRRAHWSALMDSTPSDIEGTTLVITVKNQGNAAWLGKDEAIQAVAQILNELLGVRWSLRYVTGKAPTARAAAPTAAPSRPEPPAPAAPAPTPPAASAPPENDWPDVRAVPGGNAAPDPAPEKTNGGGPPPGAKIVDIEPPPDPYDEPYPDDEGSTGLTAPGERVDVMSSAIQAIQVLGATEIKET</sequence>
<dbReference type="CDD" id="cd00009">
    <property type="entry name" value="AAA"/>
    <property type="match status" value="1"/>
</dbReference>
<feature type="compositionally biased region" description="Low complexity" evidence="12">
    <location>
        <begin position="401"/>
        <end position="422"/>
    </location>
</feature>
<feature type="compositionally biased region" description="Pro residues" evidence="12">
    <location>
        <begin position="423"/>
        <end position="442"/>
    </location>
</feature>
<keyword evidence="7" id="KW-0862">Zinc</keyword>
<dbReference type="CDD" id="cd18137">
    <property type="entry name" value="HLD_clamp_pol_III_gamma_tau"/>
    <property type="match status" value="1"/>
</dbReference>
<dbReference type="NCBIfam" id="TIGR02397">
    <property type="entry name" value="dnaX_nterm"/>
    <property type="match status" value="1"/>
</dbReference>
<evidence type="ECO:0000256" key="11">
    <source>
        <dbReference type="RuleBase" id="RU364063"/>
    </source>
</evidence>
<dbReference type="Pfam" id="PF22608">
    <property type="entry name" value="DNAX_ATPase_lid"/>
    <property type="match status" value="1"/>
</dbReference>
<dbReference type="SUPFAM" id="SSF48019">
    <property type="entry name" value="post-AAA+ oligomerization domain-like"/>
    <property type="match status" value="1"/>
</dbReference>
<keyword evidence="4 11" id="KW-0235">DNA replication</keyword>
<dbReference type="Proteomes" id="UP001500618">
    <property type="component" value="Unassembled WGS sequence"/>
</dbReference>
<dbReference type="EC" id="2.7.7.7" evidence="11"/>
<dbReference type="Gene3D" id="1.10.8.60">
    <property type="match status" value="1"/>
</dbReference>
<evidence type="ECO:0000256" key="9">
    <source>
        <dbReference type="ARBA" id="ARBA00022932"/>
    </source>
</evidence>
<evidence type="ECO:0000313" key="15">
    <source>
        <dbReference type="Proteomes" id="UP001500618"/>
    </source>
</evidence>
<gene>
    <name evidence="11" type="primary">dnaX</name>
    <name evidence="14" type="ORF">GCM10009765_32100</name>
</gene>
<dbReference type="InterPro" id="IPR008921">
    <property type="entry name" value="DNA_pol3_clamp-load_cplx_C"/>
</dbReference>
<proteinExistence type="inferred from homology"/>
<dbReference type="NCBIfam" id="NF005846">
    <property type="entry name" value="PRK07764.1-6"/>
    <property type="match status" value="1"/>
</dbReference>
<dbReference type="Pfam" id="PF13177">
    <property type="entry name" value="DNA_pol3_delta2"/>
    <property type="match status" value="1"/>
</dbReference>
<evidence type="ECO:0000259" key="13">
    <source>
        <dbReference type="SMART" id="SM00382"/>
    </source>
</evidence>
<keyword evidence="8 11" id="KW-0067">ATP-binding</keyword>
<name>A0ABN2H2J1_9ACTN</name>
<keyword evidence="5" id="KW-0479">Metal-binding</keyword>
<dbReference type="InterPro" id="IPR022754">
    <property type="entry name" value="DNA_pol_III_gamma-3"/>
</dbReference>
<feature type="compositionally biased region" description="Acidic residues" evidence="12">
    <location>
        <begin position="642"/>
        <end position="652"/>
    </location>
</feature>
<feature type="region of interest" description="Disordered" evidence="12">
    <location>
        <begin position="565"/>
        <end position="661"/>
    </location>
</feature>
<keyword evidence="9 11" id="KW-0239">DNA-directed DNA polymerase</keyword>
<comment type="similarity">
    <text evidence="1 11">Belongs to the DnaX/STICHEL family.</text>
</comment>
<dbReference type="RefSeq" id="WP_344311073.1">
    <property type="nucleotide sequence ID" value="NZ_BAAANY010000009.1"/>
</dbReference>
<dbReference type="InterPro" id="IPR012763">
    <property type="entry name" value="DNA_pol_III_sug/sutau_N"/>
</dbReference>
<evidence type="ECO:0000256" key="3">
    <source>
        <dbReference type="ARBA" id="ARBA00022695"/>
    </source>
</evidence>
<dbReference type="PRINTS" id="PR01217">
    <property type="entry name" value="PRICHEXTENSN"/>
</dbReference>
<dbReference type="NCBIfam" id="NF004046">
    <property type="entry name" value="PRK05563.1"/>
    <property type="match status" value="1"/>
</dbReference>
<comment type="caution">
    <text evidence="14">The sequence shown here is derived from an EMBL/GenBank/DDBJ whole genome shotgun (WGS) entry which is preliminary data.</text>
</comment>
<feature type="domain" description="AAA+ ATPase" evidence="13">
    <location>
        <begin position="37"/>
        <end position="181"/>
    </location>
</feature>
<keyword evidence="6 11" id="KW-0547">Nucleotide-binding</keyword>
<dbReference type="InterPro" id="IPR050238">
    <property type="entry name" value="DNA_Rep/Repair_Clamp_Loader"/>
</dbReference>
<comment type="catalytic activity">
    <reaction evidence="10 11">
        <text>DNA(n) + a 2'-deoxyribonucleoside 5'-triphosphate = DNA(n+1) + diphosphate</text>
        <dbReference type="Rhea" id="RHEA:22508"/>
        <dbReference type="Rhea" id="RHEA-COMP:17339"/>
        <dbReference type="Rhea" id="RHEA-COMP:17340"/>
        <dbReference type="ChEBI" id="CHEBI:33019"/>
        <dbReference type="ChEBI" id="CHEBI:61560"/>
        <dbReference type="ChEBI" id="CHEBI:173112"/>
        <dbReference type="EC" id="2.7.7.7"/>
    </reaction>
</comment>
<accession>A0ABN2H2J1</accession>
<dbReference type="SUPFAM" id="SSF52540">
    <property type="entry name" value="P-loop containing nucleoside triphosphate hydrolases"/>
    <property type="match status" value="1"/>
</dbReference>
<dbReference type="InterPro" id="IPR003593">
    <property type="entry name" value="AAA+_ATPase"/>
</dbReference>
<organism evidence="14 15">
    <name type="scientific">Fodinicola feengrottensis</name>
    <dbReference type="NCBI Taxonomy" id="435914"/>
    <lineage>
        <taxon>Bacteria</taxon>
        <taxon>Bacillati</taxon>
        <taxon>Actinomycetota</taxon>
        <taxon>Actinomycetes</taxon>
        <taxon>Mycobacteriales</taxon>
        <taxon>Fodinicola</taxon>
    </lineage>
</organism>
<evidence type="ECO:0000256" key="8">
    <source>
        <dbReference type="ARBA" id="ARBA00022840"/>
    </source>
</evidence>
<evidence type="ECO:0000256" key="12">
    <source>
        <dbReference type="SAM" id="MobiDB-lite"/>
    </source>
</evidence>
<dbReference type="Gene3D" id="1.20.272.10">
    <property type="match status" value="1"/>
</dbReference>
<dbReference type="NCBIfam" id="NF011513">
    <property type="entry name" value="PRK14952.1"/>
    <property type="match status" value="1"/>
</dbReference>
<evidence type="ECO:0000256" key="2">
    <source>
        <dbReference type="ARBA" id="ARBA00022679"/>
    </source>
</evidence>
<dbReference type="PANTHER" id="PTHR11669">
    <property type="entry name" value="REPLICATION FACTOR C / DNA POLYMERASE III GAMMA-TAU SUBUNIT"/>
    <property type="match status" value="1"/>
</dbReference>
<dbReference type="InterPro" id="IPR027417">
    <property type="entry name" value="P-loop_NTPase"/>
</dbReference>
<dbReference type="Pfam" id="PF12169">
    <property type="entry name" value="DNA_pol3_gamma3"/>
    <property type="match status" value="1"/>
</dbReference>
<feature type="compositionally biased region" description="Low complexity" evidence="12">
    <location>
        <begin position="565"/>
        <end position="577"/>
    </location>
</feature>
<protein>
    <recommendedName>
        <fullName evidence="11">DNA polymerase III subunit gamma/tau</fullName>
        <ecNumber evidence="11">2.7.7.7</ecNumber>
    </recommendedName>
</protein>
<feature type="compositionally biased region" description="Pro residues" evidence="12">
    <location>
        <begin position="451"/>
        <end position="466"/>
    </location>
</feature>
<dbReference type="SMART" id="SM00382">
    <property type="entry name" value="AAA"/>
    <property type="match status" value="1"/>
</dbReference>
<evidence type="ECO:0000256" key="5">
    <source>
        <dbReference type="ARBA" id="ARBA00022723"/>
    </source>
</evidence>
<evidence type="ECO:0000256" key="6">
    <source>
        <dbReference type="ARBA" id="ARBA00022741"/>
    </source>
</evidence>